<dbReference type="OrthoDB" id="1437821at2"/>
<name>A0A399D428_9BACT</name>
<protein>
    <recommendedName>
        <fullName evidence="3">Ig-like domain-containing protein</fullName>
    </recommendedName>
</protein>
<dbReference type="RefSeq" id="WP_119348750.1">
    <property type="nucleotide sequence ID" value="NZ_JBFHKJ010000193.1"/>
</dbReference>
<dbReference type="InterPro" id="IPR013783">
    <property type="entry name" value="Ig-like_fold"/>
</dbReference>
<accession>A0A399D428</accession>
<evidence type="ECO:0000313" key="1">
    <source>
        <dbReference type="EMBL" id="RIH66163.1"/>
    </source>
</evidence>
<organism evidence="1 2">
    <name type="scientific">Mariniphaga sediminis</name>
    <dbReference type="NCBI Taxonomy" id="1628158"/>
    <lineage>
        <taxon>Bacteria</taxon>
        <taxon>Pseudomonadati</taxon>
        <taxon>Bacteroidota</taxon>
        <taxon>Bacteroidia</taxon>
        <taxon>Marinilabiliales</taxon>
        <taxon>Prolixibacteraceae</taxon>
        <taxon>Mariniphaga</taxon>
    </lineage>
</organism>
<dbReference type="Gene3D" id="2.60.40.10">
    <property type="entry name" value="Immunoglobulins"/>
    <property type="match status" value="1"/>
</dbReference>
<evidence type="ECO:0000313" key="2">
    <source>
        <dbReference type="Proteomes" id="UP000266441"/>
    </source>
</evidence>
<dbReference type="EMBL" id="QWET01000003">
    <property type="protein sequence ID" value="RIH66163.1"/>
    <property type="molecule type" value="Genomic_DNA"/>
</dbReference>
<proteinExistence type="predicted"/>
<comment type="caution">
    <text evidence="1">The sequence shown here is derived from an EMBL/GenBank/DDBJ whole genome shotgun (WGS) entry which is preliminary data.</text>
</comment>
<keyword evidence="2" id="KW-1185">Reference proteome</keyword>
<evidence type="ECO:0008006" key="3">
    <source>
        <dbReference type="Google" id="ProtNLM"/>
    </source>
</evidence>
<dbReference type="Proteomes" id="UP000266441">
    <property type="component" value="Unassembled WGS sequence"/>
</dbReference>
<dbReference type="AlphaFoldDB" id="A0A399D428"/>
<reference evidence="1 2" key="1">
    <citation type="journal article" date="2015" name="Int. J. Syst. Evol. Microbiol.">
        <title>Mariniphaga sediminis sp. nov., isolated from coastal sediment.</title>
        <authorList>
            <person name="Wang F.Q."/>
            <person name="Shen Q.Y."/>
            <person name="Chen G.J."/>
            <person name="Du Z.J."/>
        </authorList>
    </citation>
    <scope>NUCLEOTIDE SEQUENCE [LARGE SCALE GENOMIC DNA]</scope>
    <source>
        <strain evidence="1 2">SY21</strain>
    </source>
</reference>
<gene>
    <name evidence="1" type="ORF">D1164_04430</name>
</gene>
<sequence length="115" mass="12517">MNGKIILTLALLACSFLFLYCSEEEREIPSDFDFYSLVAEKDTMAPGETVKLTAKATGSELRYFWSASVGDILGSGAQVTYAASPCQIGKNQVTCRVTNGSKLSQTKTIDIVVYE</sequence>